<reference evidence="2 3" key="1">
    <citation type="submission" date="2019-09" db="EMBL/GenBank/DDBJ databases">
        <authorList>
            <person name="Leyn A S."/>
        </authorList>
    </citation>
    <scope>NUCLEOTIDE SEQUENCE [LARGE SCALE GENOMIC DNA]</scope>
    <source>
        <strain evidence="2">AA231_1</strain>
    </source>
</reference>
<feature type="transmembrane region" description="Helical" evidence="1">
    <location>
        <begin position="203"/>
        <end position="222"/>
    </location>
</feature>
<gene>
    <name evidence="2" type="ORF">AA23TX_05361</name>
</gene>
<feature type="transmembrane region" description="Helical" evidence="1">
    <location>
        <begin position="234"/>
        <end position="255"/>
    </location>
</feature>
<dbReference type="Gene3D" id="3.30.2010.10">
    <property type="entry name" value="Metalloproteases ('zincins'), catalytic domain"/>
    <property type="match status" value="1"/>
</dbReference>
<evidence type="ECO:0000313" key="3">
    <source>
        <dbReference type="Proteomes" id="UP000399805"/>
    </source>
</evidence>
<evidence type="ECO:0008006" key="4">
    <source>
        <dbReference type="Google" id="ProtNLM"/>
    </source>
</evidence>
<feature type="transmembrane region" description="Helical" evidence="1">
    <location>
        <begin position="77"/>
        <end position="95"/>
    </location>
</feature>
<dbReference type="EMBL" id="CABVGP010000002">
    <property type="protein sequence ID" value="VVJ20340.1"/>
    <property type="molecule type" value="Genomic_DNA"/>
</dbReference>
<feature type="transmembrane region" description="Helical" evidence="1">
    <location>
        <begin position="309"/>
        <end position="331"/>
    </location>
</feature>
<keyword evidence="1" id="KW-0472">Membrane</keyword>
<keyword evidence="3" id="KW-1185">Reference proteome</keyword>
<protein>
    <recommendedName>
        <fullName evidence="4">Peptidase M48 domain-containing protein</fullName>
    </recommendedName>
</protein>
<keyword evidence="1" id="KW-1133">Transmembrane helix</keyword>
<evidence type="ECO:0000313" key="2">
    <source>
        <dbReference type="EMBL" id="VVJ20340.1"/>
    </source>
</evidence>
<dbReference type="AlphaFoldDB" id="A0A6I8LT92"/>
<organism evidence="2 3">
    <name type="scientific">Amycolatopsis camponoti</name>
    <dbReference type="NCBI Taxonomy" id="2606593"/>
    <lineage>
        <taxon>Bacteria</taxon>
        <taxon>Bacillati</taxon>
        <taxon>Actinomycetota</taxon>
        <taxon>Actinomycetes</taxon>
        <taxon>Pseudonocardiales</taxon>
        <taxon>Pseudonocardiaceae</taxon>
        <taxon>Amycolatopsis</taxon>
    </lineage>
</organism>
<accession>A0A6I8LT92</accession>
<proteinExistence type="predicted"/>
<name>A0A6I8LT92_9PSEU</name>
<keyword evidence="1" id="KW-0812">Transmembrane</keyword>
<sequence length="388" mass="41272">MTAAGSPEGARPSGPQPPLSPAPPWLLFWFLTAVCWTAPHRFPGWRDTVLDLLGATPNPAATVPGSDLLRVAGLVDLVPAFVLLAAVVTVAGAGVRGRLVERRYRLGDDLRTPTLAAIAAYARARLPAVEVRANLRRTDLLAFAYLRRPRRPRLAVFAPLVVLWGRDRAAAEAVVRHELAHCRQGDTLLAGATSPLGFVVRHWFGLFVWTAVVPVGAIWFADVLDGARYAPGDLLAGLGLMLLSALGTLLAAVTLPVAGAWSAEFAADHVAGAAAATRLGAAKPRRVTAPLTHPPMALRRRLLDAGPRATALAAIACYPLGWLVQLGWLLLAANAVWLQLGESGTPRALGLWAAAGWPVWTAAAVFLAAWPLLRRPWARLVSRRTPAA</sequence>
<dbReference type="Proteomes" id="UP000399805">
    <property type="component" value="Unassembled WGS sequence"/>
</dbReference>
<dbReference type="RefSeq" id="WP_155545466.1">
    <property type="nucleotide sequence ID" value="NZ_CABVGP010000002.1"/>
</dbReference>
<evidence type="ECO:0000256" key="1">
    <source>
        <dbReference type="SAM" id="Phobius"/>
    </source>
</evidence>
<feature type="transmembrane region" description="Helical" evidence="1">
    <location>
        <begin position="351"/>
        <end position="373"/>
    </location>
</feature>